<keyword evidence="3" id="KW-1185">Reference proteome</keyword>
<evidence type="ECO:0000313" key="3">
    <source>
        <dbReference type="Proteomes" id="UP000054270"/>
    </source>
</evidence>
<keyword evidence="1" id="KW-1133">Transmembrane helix</keyword>
<evidence type="ECO:0000313" key="2">
    <source>
        <dbReference type="EMBL" id="KJA20166.1"/>
    </source>
</evidence>
<name>A0A0D2NUE3_HYPSF</name>
<dbReference type="EMBL" id="KN817570">
    <property type="protein sequence ID" value="KJA20166.1"/>
    <property type="molecule type" value="Genomic_DNA"/>
</dbReference>
<accession>A0A0D2NUE3</accession>
<dbReference type="AlphaFoldDB" id="A0A0D2NUE3"/>
<evidence type="ECO:0000256" key="1">
    <source>
        <dbReference type="SAM" id="Phobius"/>
    </source>
</evidence>
<sequence>MTPTIDTVPLTLRSHLSSRKEPELGNVSAHITMSGHVDLTLGHPFFSPFHSLCIHSLAYMLFSPTICVCYHAANKNSLFKSNQ</sequence>
<reference evidence="3" key="1">
    <citation type="submission" date="2014-04" db="EMBL/GenBank/DDBJ databases">
        <title>Evolutionary Origins and Diversification of the Mycorrhizal Mutualists.</title>
        <authorList>
            <consortium name="DOE Joint Genome Institute"/>
            <consortium name="Mycorrhizal Genomics Consortium"/>
            <person name="Kohler A."/>
            <person name="Kuo A."/>
            <person name="Nagy L.G."/>
            <person name="Floudas D."/>
            <person name="Copeland A."/>
            <person name="Barry K.W."/>
            <person name="Cichocki N."/>
            <person name="Veneault-Fourrey C."/>
            <person name="LaButti K."/>
            <person name="Lindquist E.A."/>
            <person name="Lipzen A."/>
            <person name="Lundell T."/>
            <person name="Morin E."/>
            <person name="Murat C."/>
            <person name="Riley R."/>
            <person name="Ohm R."/>
            <person name="Sun H."/>
            <person name="Tunlid A."/>
            <person name="Henrissat B."/>
            <person name="Grigoriev I.V."/>
            <person name="Hibbett D.S."/>
            <person name="Martin F."/>
        </authorList>
    </citation>
    <scope>NUCLEOTIDE SEQUENCE [LARGE SCALE GENOMIC DNA]</scope>
    <source>
        <strain evidence="3">FD-334 SS-4</strain>
    </source>
</reference>
<organism evidence="2 3">
    <name type="scientific">Hypholoma sublateritium (strain FD-334 SS-4)</name>
    <dbReference type="NCBI Taxonomy" id="945553"/>
    <lineage>
        <taxon>Eukaryota</taxon>
        <taxon>Fungi</taxon>
        <taxon>Dikarya</taxon>
        <taxon>Basidiomycota</taxon>
        <taxon>Agaricomycotina</taxon>
        <taxon>Agaricomycetes</taxon>
        <taxon>Agaricomycetidae</taxon>
        <taxon>Agaricales</taxon>
        <taxon>Agaricineae</taxon>
        <taxon>Strophariaceae</taxon>
        <taxon>Hypholoma</taxon>
    </lineage>
</organism>
<gene>
    <name evidence="2" type="ORF">HYPSUDRAFT_43534</name>
</gene>
<keyword evidence="1" id="KW-0812">Transmembrane</keyword>
<feature type="transmembrane region" description="Helical" evidence="1">
    <location>
        <begin position="49"/>
        <end position="73"/>
    </location>
</feature>
<proteinExistence type="predicted"/>
<dbReference type="Proteomes" id="UP000054270">
    <property type="component" value="Unassembled WGS sequence"/>
</dbReference>
<protein>
    <submittedName>
        <fullName evidence="2">Uncharacterized protein</fullName>
    </submittedName>
</protein>
<keyword evidence="1" id="KW-0472">Membrane</keyword>